<proteinExistence type="predicted"/>
<organism evidence="1 2">
    <name type="scientific">Shimazuella alba</name>
    <dbReference type="NCBI Taxonomy" id="2690964"/>
    <lineage>
        <taxon>Bacteria</taxon>
        <taxon>Bacillati</taxon>
        <taxon>Bacillota</taxon>
        <taxon>Bacilli</taxon>
        <taxon>Bacillales</taxon>
        <taxon>Thermoactinomycetaceae</taxon>
        <taxon>Shimazuella</taxon>
    </lineage>
</organism>
<dbReference type="SFLD" id="SFLDS00003">
    <property type="entry name" value="Haloacid_Dehalogenase"/>
    <property type="match status" value="1"/>
</dbReference>
<comment type="caution">
    <text evidence="1">The sequence shown here is derived from an EMBL/GenBank/DDBJ whole genome shotgun (WGS) entry which is preliminary data.</text>
</comment>
<dbReference type="GO" id="GO:0000287">
    <property type="term" value="F:magnesium ion binding"/>
    <property type="evidence" value="ECO:0007669"/>
    <property type="project" value="TreeGrafter"/>
</dbReference>
<evidence type="ECO:0000313" key="2">
    <source>
        <dbReference type="Proteomes" id="UP000430692"/>
    </source>
</evidence>
<dbReference type="Pfam" id="PF08282">
    <property type="entry name" value="Hydrolase_3"/>
    <property type="match status" value="1"/>
</dbReference>
<dbReference type="NCBIfam" id="TIGR00099">
    <property type="entry name" value="Cof-subfamily"/>
    <property type="match status" value="1"/>
</dbReference>
<dbReference type="InterPro" id="IPR023214">
    <property type="entry name" value="HAD_sf"/>
</dbReference>
<dbReference type="PANTHER" id="PTHR10000:SF8">
    <property type="entry name" value="HAD SUPERFAMILY HYDROLASE-LIKE, TYPE 3"/>
    <property type="match status" value="1"/>
</dbReference>
<dbReference type="InterPro" id="IPR000150">
    <property type="entry name" value="Cof"/>
</dbReference>
<dbReference type="Gene3D" id="3.40.50.1000">
    <property type="entry name" value="HAD superfamily/HAD-like"/>
    <property type="match status" value="1"/>
</dbReference>
<accession>A0A6I4W475</accession>
<dbReference type="RefSeq" id="WP_160802457.1">
    <property type="nucleotide sequence ID" value="NZ_WUUL01000011.1"/>
</dbReference>
<keyword evidence="2" id="KW-1185">Reference proteome</keyword>
<sequence length="274" mass="30919">MIRLLVSDLDGTLLTDEKKVSKNDQIALKKLVDAGINICLATGRNKGEVEQVMQGIGLRYHQVNQNGAQVYTEKEQMLHSSQFSSQNAMNLYHLIESFDLPIHVIIDAFLASSKSEVKRVIPMEQKSYFQYEDDALFKHLDHLDKKIGGEVLPIKFSYFGKVSMLRFLEEEVHKRFPNQFTSFLVDKNCLDFMPLHVNKGTGLQFLLDHLDVSPNEVVCIGDSENDISMFDLIPHSFAMKTASSHVQSKASRTAASVAEAAEWLLNSRKSAIQL</sequence>
<keyword evidence="1" id="KW-0378">Hydrolase</keyword>
<dbReference type="GO" id="GO:0005829">
    <property type="term" value="C:cytosol"/>
    <property type="evidence" value="ECO:0007669"/>
    <property type="project" value="TreeGrafter"/>
</dbReference>
<dbReference type="NCBIfam" id="TIGR01484">
    <property type="entry name" value="HAD-SF-IIB"/>
    <property type="match status" value="1"/>
</dbReference>
<name>A0A6I4W475_9BACL</name>
<dbReference type="PANTHER" id="PTHR10000">
    <property type="entry name" value="PHOSPHOSERINE PHOSPHATASE"/>
    <property type="match status" value="1"/>
</dbReference>
<dbReference type="Gene3D" id="3.30.1240.10">
    <property type="match status" value="1"/>
</dbReference>
<dbReference type="EMBL" id="WUUL01000011">
    <property type="protein sequence ID" value="MXQ55112.1"/>
    <property type="molecule type" value="Genomic_DNA"/>
</dbReference>
<dbReference type="SUPFAM" id="SSF56784">
    <property type="entry name" value="HAD-like"/>
    <property type="match status" value="1"/>
</dbReference>
<reference evidence="1 2" key="1">
    <citation type="submission" date="2019-12" db="EMBL/GenBank/DDBJ databases">
        <title>Whole-genome analyses of novel actinobacteria.</title>
        <authorList>
            <person name="Sahin N."/>
            <person name="Saygin H."/>
        </authorList>
    </citation>
    <scope>NUCLEOTIDE SEQUENCE [LARGE SCALE GENOMIC DNA]</scope>
    <source>
        <strain evidence="1 2">KC615</strain>
    </source>
</reference>
<dbReference type="PROSITE" id="PS01228">
    <property type="entry name" value="COF_1"/>
    <property type="match status" value="1"/>
</dbReference>
<dbReference type="InterPro" id="IPR036412">
    <property type="entry name" value="HAD-like_sf"/>
</dbReference>
<dbReference type="Proteomes" id="UP000430692">
    <property type="component" value="Unassembled WGS sequence"/>
</dbReference>
<protein>
    <submittedName>
        <fullName evidence="1">Cof-type HAD-IIB family hydrolase</fullName>
    </submittedName>
</protein>
<evidence type="ECO:0000313" key="1">
    <source>
        <dbReference type="EMBL" id="MXQ55112.1"/>
    </source>
</evidence>
<dbReference type="InterPro" id="IPR006379">
    <property type="entry name" value="HAD-SF_hydro_IIB"/>
</dbReference>
<dbReference type="SFLD" id="SFLDG01140">
    <property type="entry name" value="C2.B:_Phosphomannomutase_and_P"/>
    <property type="match status" value="1"/>
</dbReference>
<dbReference type="AlphaFoldDB" id="A0A6I4W475"/>
<gene>
    <name evidence="1" type="ORF">GSM42_15600</name>
</gene>
<dbReference type="GO" id="GO:0016791">
    <property type="term" value="F:phosphatase activity"/>
    <property type="evidence" value="ECO:0007669"/>
    <property type="project" value="TreeGrafter"/>
</dbReference>